<name>A0A0G1S2W2_9BACT</name>
<evidence type="ECO:0000313" key="1">
    <source>
        <dbReference type="EMBL" id="KKU36593.1"/>
    </source>
</evidence>
<protein>
    <submittedName>
        <fullName evidence="1">Uncharacterized protein</fullName>
    </submittedName>
</protein>
<evidence type="ECO:0000313" key="2">
    <source>
        <dbReference type="Proteomes" id="UP000034067"/>
    </source>
</evidence>
<accession>A0A0G1S2W2</accession>
<comment type="caution">
    <text evidence="1">The sequence shown here is derived from an EMBL/GenBank/DDBJ whole genome shotgun (WGS) entry which is preliminary data.</text>
</comment>
<proteinExistence type="predicted"/>
<sequence>MLLLYVKGKVKSRINFAHNQVICGIKNDRLKAVIFAGEPVSRILWSPKATDDHLSGPAIARGLKRATFRHPAEAGWFALCGTFPGLGF</sequence>
<dbReference type="AlphaFoldDB" id="A0A0G1S2W2"/>
<dbReference type="EMBL" id="LCMJ01000002">
    <property type="protein sequence ID" value="KKU36593.1"/>
    <property type="molecule type" value="Genomic_DNA"/>
</dbReference>
<organism evidence="1 2">
    <name type="scientific">Candidatus Azambacteria bacterium GW2011_GWB1_46_27</name>
    <dbReference type="NCBI Taxonomy" id="1618617"/>
    <lineage>
        <taxon>Bacteria</taxon>
        <taxon>Candidatus Azamiibacteriota</taxon>
    </lineage>
</organism>
<reference evidence="1 2" key="1">
    <citation type="journal article" date="2015" name="Nature">
        <title>rRNA introns, odd ribosomes, and small enigmatic genomes across a large radiation of phyla.</title>
        <authorList>
            <person name="Brown C.T."/>
            <person name="Hug L.A."/>
            <person name="Thomas B.C."/>
            <person name="Sharon I."/>
            <person name="Castelle C.J."/>
            <person name="Singh A."/>
            <person name="Wilkins M.J."/>
            <person name="Williams K.H."/>
            <person name="Banfield J.F."/>
        </authorList>
    </citation>
    <scope>NUCLEOTIDE SEQUENCE [LARGE SCALE GENOMIC DNA]</scope>
</reference>
<dbReference type="Proteomes" id="UP000034067">
    <property type="component" value="Unassembled WGS sequence"/>
</dbReference>
<gene>
    <name evidence="1" type="ORF">UX48_C0002G0008</name>
</gene>